<sequence length="94" mass="10931">MVLLPISALGILIGHTVSKFRACLSKISGHHQNQNQDQRRERKLSEKPVDVGKAWQKISMARFVEKFYNAERQRRQEYHARNEAKQNTLGKIDT</sequence>
<name>A0A645HW26_9ZZZZ</name>
<evidence type="ECO:0000313" key="2">
    <source>
        <dbReference type="EMBL" id="MPN43261.1"/>
    </source>
</evidence>
<comment type="caution">
    <text evidence="2">The sequence shown here is derived from an EMBL/GenBank/DDBJ whole genome shotgun (WGS) entry which is preliminary data.</text>
</comment>
<gene>
    <name evidence="2" type="ORF">SDC9_190820</name>
</gene>
<feature type="region of interest" description="Disordered" evidence="1">
    <location>
        <begin position="75"/>
        <end position="94"/>
    </location>
</feature>
<feature type="region of interest" description="Disordered" evidence="1">
    <location>
        <begin position="29"/>
        <end position="48"/>
    </location>
</feature>
<accession>A0A645HW26</accession>
<organism evidence="2">
    <name type="scientific">bioreactor metagenome</name>
    <dbReference type="NCBI Taxonomy" id="1076179"/>
    <lineage>
        <taxon>unclassified sequences</taxon>
        <taxon>metagenomes</taxon>
        <taxon>ecological metagenomes</taxon>
    </lineage>
</organism>
<dbReference type="EMBL" id="VSSQ01101558">
    <property type="protein sequence ID" value="MPN43261.1"/>
    <property type="molecule type" value="Genomic_DNA"/>
</dbReference>
<protein>
    <submittedName>
        <fullName evidence="2">Uncharacterized protein</fullName>
    </submittedName>
</protein>
<feature type="compositionally biased region" description="Basic and acidic residues" evidence="1">
    <location>
        <begin position="75"/>
        <end position="84"/>
    </location>
</feature>
<proteinExistence type="predicted"/>
<feature type="compositionally biased region" description="Basic and acidic residues" evidence="1">
    <location>
        <begin position="37"/>
        <end position="48"/>
    </location>
</feature>
<feature type="compositionally biased region" description="Polar residues" evidence="1">
    <location>
        <begin position="85"/>
        <end position="94"/>
    </location>
</feature>
<dbReference type="AlphaFoldDB" id="A0A645HW26"/>
<reference evidence="2" key="1">
    <citation type="submission" date="2019-08" db="EMBL/GenBank/DDBJ databases">
        <authorList>
            <person name="Kucharzyk K."/>
            <person name="Murdoch R.W."/>
            <person name="Higgins S."/>
            <person name="Loffler F."/>
        </authorList>
    </citation>
    <scope>NUCLEOTIDE SEQUENCE</scope>
</reference>
<evidence type="ECO:0000256" key="1">
    <source>
        <dbReference type="SAM" id="MobiDB-lite"/>
    </source>
</evidence>